<dbReference type="InterPro" id="IPR036188">
    <property type="entry name" value="FAD/NAD-bd_sf"/>
</dbReference>
<feature type="compositionally biased region" description="Basic and acidic residues" evidence="4">
    <location>
        <begin position="332"/>
        <end position="346"/>
    </location>
</feature>
<dbReference type="InterPro" id="IPR051871">
    <property type="entry name" value="GMC_Oxidoreductase-Related"/>
</dbReference>
<dbReference type="Proteomes" id="UP001318860">
    <property type="component" value="Unassembled WGS sequence"/>
</dbReference>
<feature type="region of interest" description="Disordered" evidence="4">
    <location>
        <begin position="320"/>
        <end position="349"/>
    </location>
</feature>
<reference evidence="5 6" key="1">
    <citation type="journal article" date="2021" name="Comput. Struct. Biotechnol. J.">
        <title>De novo genome assembly of the potent medicinal plant Rehmannia glutinosa using nanopore technology.</title>
        <authorList>
            <person name="Ma L."/>
            <person name="Dong C."/>
            <person name="Song C."/>
            <person name="Wang X."/>
            <person name="Zheng X."/>
            <person name="Niu Y."/>
            <person name="Chen S."/>
            <person name="Feng W."/>
        </authorList>
    </citation>
    <scope>NUCLEOTIDE SEQUENCE [LARGE SCALE GENOMIC DNA]</scope>
    <source>
        <strain evidence="5">DH-2019</strain>
    </source>
</reference>
<keyword evidence="6" id="KW-1185">Reference proteome</keyword>
<evidence type="ECO:0000313" key="6">
    <source>
        <dbReference type="Proteomes" id="UP001318860"/>
    </source>
</evidence>
<organism evidence="5 6">
    <name type="scientific">Rehmannia glutinosa</name>
    <name type="common">Chinese foxglove</name>
    <dbReference type="NCBI Taxonomy" id="99300"/>
    <lineage>
        <taxon>Eukaryota</taxon>
        <taxon>Viridiplantae</taxon>
        <taxon>Streptophyta</taxon>
        <taxon>Embryophyta</taxon>
        <taxon>Tracheophyta</taxon>
        <taxon>Spermatophyta</taxon>
        <taxon>Magnoliopsida</taxon>
        <taxon>eudicotyledons</taxon>
        <taxon>Gunneridae</taxon>
        <taxon>Pentapetalae</taxon>
        <taxon>asterids</taxon>
        <taxon>lamiids</taxon>
        <taxon>Lamiales</taxon>
        <taxon>Orobanchaceae</taxon>
        <taxon>Rehmannieae</taxon>
        <taxon>Rehmannia</taxon>
    </lineage>
</organism>
<keyword evidence="2" id="KW-0285">Flavoprotein</keyword>
<evidence type="ECO:0000313" key="5">
    <source>
        <dbReference type="EMBL" id="KAK6128836.1"/>
    </source>
</evidence>
<evidence type="ECO:0000256" key="4">
    <source>
        <dbReference type="SAM" id="MobiDB-lite"/>
    </source>
</evidence>
<evidence type="ECO:0000256" key="2">
    <source>
        <dbReference type="ARBA" id="ARBA00022630"/>
    </source>
</evidence>
<sequence>MGSNPLQLFVIVKDFLNNVDQVCAVIRKKLEKQKKREEYFERFKRRYKPNKLNLVGGKFGGKFPNWISPSTACGTQLSSAAEFLPGSARQHHSNRAQIKVIHHRILRQSQNQPTLCASNQNHLTSAVQLFVFIGSVFNHRGRVPGSSSAINAGFYTHANSEHVREAGWDPRLVNESYEFRPRVLQWQAAVRDGLIEAGVFRYRGLTFYTLSDRSSCLTSIIVKSLFDHCRLGTGDDCTERKLAQGLGKYAGKRISEFFRISYNQFNLLLLKSLETTLAGSLRRKQMAETSIKQLEAEIEHTITPSMDGHFALELRGGMPRPRSTESNFAGKQQEDGADRQPRRKTSECGGIKLGGLRDVHLELNGAGLAGFQVAPIIASGTLRIPIPELVRQVLLTESIFAEAILFVCSITNMALRLKEENGSLRKRMGKQNNYMLQEMMDKLDQEQEMFVSSFLEVRSRGEQE</sequence>
<dbReference type="Gene3D" id="3.50.50.60">
    <property type="entry name" value="FAD/NAD(P)-binding domain"/>
    <property type="match status" value="1"/>
</dbReference>
<protein>
    <submittedName>
        <fullName evidence="5">Uncharacterized protein</fullName>
    </submittedName>
</protein>
<accession>A0ABR0V3G3</accession>
<evidence type="ECO:0000256" key="3">
    <source>
        <dbReference type="ARBA" id="ARBA00022827"/>
    </source>
</evidence>
<name>A0ABR0V3G3_REHGL</name>
<evidence type="ECO:0000256" key="1">
    <source>
        <dbReference type="ARBA" id="ARBA00001974"/>
    </source>
</evidence>
<proteinExistence type="predicted"/>
<keyword evidence="3" id="KW-0274">FAD</keyword>
<dbReference type="EMBL" id="JABTTQ020001695">
    <property type="protein sequence ID" value="KAK6128836.1"/>
    <property type="molecule type" value="Genomic_DNA"/>
</dbReference>
<dbReference type="Gene3D" id="3.30.410.40">
    <property type="match status" value="1"/>
</dbReference>
<comment type="caution">
    <text evidence="5">The sequence shown here is derived from an EMBL/GenBank/DDBJ whole genome shotgun (WGS) entry which is preliminary data.</text>
</comment>
<comment type="cofactor">
    <cofactor evidence="1">
        <name>FAD</name>
        <dbReference type="ChEBI" id="CHEBI:57692"/>
    </cofactor>
</comment>
<dbReference type="PANTHER" id="PTHR45968:SF31">
    <property type="entry name" value="GLUCOSE-METHANOL-CHOLINE (GMC) OXIDOREDUCTASE FAMILY PROTEIN"/>
    <property type="match status" value="1"/>
</dbReference>
<dbReference type="PANTHER" id="PTHR45968">
    <property type="entry name" value="OSJNBA0019K04.7 PROTEIN"/>
    <property type="match status" value="1"/>
</dbReference>
<gene>
    <name evidence="5" type="ORF">DH2020_037402</name>
</gene>